<evidence type="ECO:0000313" key="2">
    <source>
        <dbReference type="Proteomes" id="UP001552479"/>
    </source>
</evidence>
<evidence type="ECO:0000313" key="1">
    <source>
        <dbReference type="EMBL" id="MEV4924809.1"/>
    </source>
</evidence>
<reference evidence="1 2" key="1">
    <citation type="submission" date="2024-06" db="EMBL/GenBank/DDBJ databases">
        <title>The Natural Products Discovery Center: Release of the First 8490 Sequenced Strains for Exploring Actinobacteria Biosynthetic Diversity.</title>
        <authorList>
            <person name="Kalkreuter E."/>
            <person name="Kautsar S.A."/>
            <person name="Yang D."/>
            <person name="Bader C.D."/>
            <person name="Teijaro C.N."/>
            <person name="Fluegel L."/>
            <person name="Davis C.M."/>
            <person name="Simpson J.R."/>
            <person name="Lauterbach L."/>
            <person name="Steele A.D."/>
            <person name="Gui C."/>
            <person name="Meng S."/>
            <person name="Li G."/>
            <person name="Viehrig K."/>
            <person name="Ye F."/>
            <person name="Su P."/>
            <person name="Kiefer A.F."/>
            <person name="Nichols A."/>
            <person name="Cepeda A.J."/>
            <person name="Yan W."/>
            <person name="Fan B."/>
            <person name="Jiang Y."/>
            <person name="Adhikari A."/>
            <person name="Zheng C.-J."/>
            <person name="Schuster L."/>
            <person name="Cowan T.M."/>
            <person name="Smanski M.J."/>
            <person name="Chevrette M.G."/>
            <person name="De Carvalho L.P.S."/>
            <person name="Shen B."/>
        </authorList>
    </citation>
    <scope>NUCLEOTIDE SEQUENCE [LARGE SCALE GENOMIC DNA]</scope>
    <source>
        <strain evidence="1 2">NPDC053791</strain>
    </source>
</reference>
<organism evidence="1 2">
    <name type="scientific">Streptomyces roseoverticillatus</name>
    <dbReference type="NCBI Taxonomy" id="66429"/>
    <lineage>
        <taxon>Bacteria</taxon>
        <taxon>Bacillati</taxon>
        <taxon>Actinomycetota</taxon>
        <taxon>Actinomycetes</taxon>
        <taxon>Kitasatosporales</taxon>
        <taxon>Streptomycetaceae</taxon>
        <taxon>Streptomyces</taxon>
    </lineage>
</organism>
<keyword evidence="2" id="KW-1185">Reference proteome</keyword>
<gene>
    <name evidence="1" type="ORF">AB0L03_18510</name>
</gene>
<name>A0ABV3IX17_9ACTN</name>
<protein>
    <submittedName>
        <fullName evidence="1">Uncharacterized protein</fullName>
    </submittedName>
</protein>
<dbReference type="EMBL" id="JBFASG010000017">
    <property type="protein sequence ID" value="MEV4924809.1"/>
    <property type="molecule type" value="Genomic_DNA"/>
</dbReference>
<dbReference type="Proteomes" id="UP001552479">
    <property type="component" value="Unassembled WGS sequence"/>
</dbReference>
<sequence>MTTAPATPSRHRSLGKGVQAVIPTGSASPADQAAALIAAIQNVELPTALAQAAAVVLQAASGPEPLDEATRSSAAEIAALLTKFMNDAAEGRGGGLTR</sequence>
<dbReference type="RefSeq" id="WP_359100569.1">
    <property type="nucleotide sequence ID" value="NZ_JBEZGT010000014.1"/>
</dbReference>
<comment type="caution">
    <text evidence="1">The sequence shown here is derived from an EMBL/GenBank/DDBJ whole genome shotgun (WGS) entry which is preliminary data.</text>
</comment>
<proteinExistence type="predicted"/>
<accession>A0ABV3IX17</accession>